<comment type="similarity">
    <text evidence="1">Belongs to the LysR transcriptional regulatory family.</text>
</comment>
<dbReference type="GO" id="GO:0006351">
    <property type="term" value="P:DNA-templated transcription"/>
    <property type="evidence" value="ECO:0007669"/>
    <property type="project" value="TreeGrafter"/>
</dbReference>
<dbReference type="Proteomes" id="UP000295509">
    <property type="component" value="Unassembled WGS sequence"/>
</dbReference>
<dbReference type="Pfam" id="PF03466">
    <property type="entry name" value="LysR_substrate"/>
    <property type="match status" value="1"/>
</dbReference>
<feature type="domain" description="LysR substrate-binding" evidence="2">
    <location>
        <begin position="10"/>
        <end position="211"/>
    </location>
</feature>
<accession>A0A4R8LUE3</accession>
<proteinExistence type="inferred from homology"/>
<gene>
    <name evidence="3" type="ORF">BX592_10817</name>
</gene>
<evidence type="ECO:0000313" key="4">
    <source>
        <dbReference type="Proteomes" id="UP000295509"/>
    </source>
</evidence>
<dbReference type="CDD" id="cd08422">
    <property type="entry name" value="PBP2_CrgA_like"/>
    <property type="match status" value="1"/>
</dbReference>
<protein>
    <submittedName>
        <fullName evidence="3">LysR substrate binding domain-containing protein</fullName>
    </submittedName>
</protein>
<name>A0A4R8LUE3_9BURK</name>
<dbReference type="Gene3D" id="3.40.190.290">
    <property type="match status" value="1"/>
</dbReference>
<dbReference type="GO" id="GO:0043565">
    <property type="term" value="F:sequence-specific DNA binding"/>
    <property type="evidence" value="ECO:0007669"/>
    <property type="project" value="TreeGrafter"/>
</dbReference>
<dbReference type="PANTHER" id="PTHR30537:SF5">
    <property type="entry name" value="HTH-TYPE TRANSCRIPTIONAL ACTIVATOR TTDR-RELATED"/>
    <property type="match status" value="1"/>
</dbReference>
<dbReference type="GO" id="GO:0003700">
    <property type="term" value="F:DNA-binding transcription factor activity"/>
    <property type="evidence" value="ECO:0007669"/>
    <property type="project" value="TreeGrafter"/>
</dbReference>
<comment type="caution">
    <text evidence="3">The sequence shown here is derived from an EMBL/GenBank/DDBJ whole genome shotgun (WGS) entry which is preliminary data.</text>
</comment>
<keyword evidence="4" id="KW-1185">Reference proteome</keyword>
<dbReference type="SUPFAM" id="SSF53850">
    <property type="entry name" value="Periplasmic binding protein-like II"/>
    <property type="match status" value="1"/>
</dbReference>
<dbReference type="OrthoDB" id="8523827at2"/>
<dbReference type="InterPro" id="IPR058163">
    <property type="entry name" value="LysR-type_TF_proteobact-type"/>
</dbReference>
<organism evidence="3 4">
    <name type="scientific">Paraburkholderia rhizosphaerae</name>
    <dbReference type="NCBI Taxonomy" id="480658"/>
    <lineage>
        <taxon>Bacteria</taxon>
        <taxon>Pseudomonadati</taxon>
        <taxon>Pseudomonadota</taxon>
        <taxon>Betaproteobacteria</taxon>
        <taxon>Burkholderiales</taxon>
        <taxon>Burkholderiaceae</taxon>
        <taxon>Paraburkholderia</taxon>
    </lineage>
</organism>
<dbReference type="AlphaFoldDB" id="A0A4R8LUE3"/>
<evidence type="ECO:0000256" key="1">
    <source>
        <dbReference type="ARBA" id="ARBA00009437"/>
    </source>
</evidence>
<dbReference type="InterPro" id="IPR005119">
    <property type="entry name" value="LysR_subst-bd"/>
</dbReference>
<evidence type="ECO:0000313" key="3">
    <source>
        <dbReference type="EMBL" id="TDY50782.1"/>
    </source>
</evidence>
<sequence length="217" mass="24097">MPSLRPEPQCAQLRILSTPGFGRKIVAPLLSGFHTQYPEIALELLLSDHPARLATDPIDVSFSEDRVGGSSIVARRLMPMQRIVCASPAYARAHGLPQHVAELARHRCINFRIASDSIQAWEFKVDGLVQRHQRFARHTFNDAGLIVQAVLDGLGIAQLPAYQVCGLLAERRLVPCLSQYAPNDGGHYLCYLDRQPLPAHIGVFVDYMTARMHALDL</sequence>
<evidence type="ECO:0000259" key="2">
    <source>
        <dbReference type="Pfam" id="PF03466"/>
    </source>
</evidence>
<reference evidence="3 4" key="1">
    <citation type="submission" date="2019-03" db="EMBL/GenBank/DDBJ databases">
        <title>Genomic Encyclopedia of Type Strains, Phase III (KMG-III): the genomes of soil and plant-associated and newly described type strains.</title>
        <authorList>
            <person name="Whitman W."/>
        </authorList>
    </citation>
    <scope>NUCLEOTIDE SEQUENCE [LARGE SCALE GENOMIC DNA]</scope>
    <source>
        <strain evidence="3 4">LMG 29544</strain>
    </source>
</reference>
<dbReference type="PANTHER" id="PTHR30537">
    <property type="entry name" value="HTH-TYPE TRANSCRIPTIONAL REGULATOR"/>
    <property type="match status" value="1"/>
</dbReference>
<dbReference type="EMBL" id="SORE01000008">
    <property type="protein sequence ID" value="TDY50782.1"/>
    <property type="molecule type" value="Genomic_DNA"/>
</dbReference>